<dbReference type="RefSeq" id="WP_190353007.1">
    <property type="nucleotide sequence ID" value="NZ_JACJPY010000115.1"/>
</dbReference>
<evidence type="ECO:0000313" key="3">
    <source>
        <dbReference type="Proteomes" id="UP000631421"/>
    </source>
</evidence>
<dbReference type="Proteomes" id="UP000631421">
    <property type="component" value="Unassembled WGS sequence"/>
</dbReference>
<feature type="transmembrane region" description="Helical" evidence="1">
    <location>
        <begin position="60"/>
        <end position="79"/>
    </location>
</feature>
<feature type="transmembrane region" description="Helical" evidence="1">
    <location>
        <begin position="114"/>
        <end position="133"/>
    </location>
</feature>
<proteinExistence type="predicted"/>
<keyword evidence="1" id="KW-1133">Transmembrane helix</keyword>
<evidence type="ECO:0000313" key="2">
    <source>
        <dbReference type="EMBL" id="MBD2152541.1"/>
    </source>
</evidence>
<accession>A0A926Z7W3</accession>
<evidence type="ECO:0000256" key="1">
    <source>
        <dbReference type="SAM" id="Phobius"/>
    </source>
</evidence>
<keyword evidence="3" id="KW-1185">Reference proteome</keyword>
<feature type="transmembrane region" description="Helical" evidence="1">
    <location>
        <begin position="13"/>
        <end position="39"/>
    </location>
</feature>
<sequence length="196" mass="23135">MSNSSNPKNLLTIYFQVLLGYIVFFIALISFFTIVIGLMTGWKIILISALVRKLDGSFPLDSWISTISIFAISSFFSALEVKKFGLGWFTYGILLFVRFYYFQHLAEWNKFPEFIRTSWDFALFIHPVIHWFFGGKFAERFAMTNEQRKEDYRNAYYAAYHAACNEYNSLNYETRNRLNDNGIFNAHDYAEKKMNR</sequence>
<comment type="caution">
    <text evidence="2">The sequence shown here is derived from an EMBL/GenBank/DDBJ whole genome shotgun (WGS) entry which is preliminary data.</text>
</comment>
<reference evidence="2" key="2">
    <citation type="submission" date="2020-08" db="EMBL/GenBank/DDBJ databases">
        <authorList>
            <person name="Chen M."/>
            <person name="Teng W."/>
            <person name="Zhao L."/>
            <person name="Hu C."/>
            <person name="Zhou Y."/>
            <person name="Han B."/>
            <person name="Song L."/>
            <person name="Shu W."/>
        </authorList>
    </citation>
    <scope>NUCLEOTIDE SEQUENCE</scope>
    <source>
        <strain evidence="2">FACHB-1277</strain>
    </source>
</reference>
<dbReference type="AlphaFoldDB" id="A0A926Z7W3"/>
<organism evidence="2 3">
    <name type="scientific">Pseudanabaena cinerea FACHB-1277</name>
    <dbReference type="NCBI Taxonomy" id="2949581"/>
    <lineage>
        <taxon>Bacteria</taxon>
        <taxon>Bacillati</taxon>
        <taxon>Cyanobacteriota</taxon>
        <taxon>Cyanophyceae</taxon>
        <taxon>Pseudanabaenales</taxon>
        <taxon>Pseudanabaenaceae</taxon>
        <taxon>Pseudanabaena</taxon>
        <taxon>Pseudanabaena cinerea</taxon>
    </lineage>
</organism>
<gene>
    <name evidence="2" type="ORF">H6F44_20815</name>
</gene>
<dbReference type="EMBL" id="JACJPY010000115">
    <property type="protein sequence ID" value="MBD2152541.1"/>
    <property type="molecule type" value="Genomic_DNA"/>
</dbReference>
<protein>
    <submittedName>
        <fullName evidence="2">Uncharacterized protein</fullName>
    </submittedName>
</protein>
<name>A0A926Z7W3_9CYAN</name>
<keyword evidence="1" id="KW-0472">Membrane</keyword>
<keyword evidence="1" id="KW-0812">Transmembrane</keyword>
<reference evidence="2" key="1">
    <citation type="journal article" date="2015" name="ISME J.">
        <title>Draft Genome Sequence of Streptomyces incarnatus NRRL8089, which Produces the Nucleoside Antibiotic Sinefungin.</title>
        <authorList>
            <person name="Oshima K."/>
            <person name="Hattori M."/>
            <person name="Shimizu H."/>
            <person name="Fukuda K."/>
            <person name="Nemoto M."/>
            <person name="Inagaki K."/>
            <person name="Tamura T."/>
        </authorList>
    </citation>
    <scope>NUCLEOTIDE SEQUENCE</scope>
    <source>
        <strain evidence="2">FACHB-1277</strain>
    </source>
</reference>
<feature type="transmembrane region" description="Helical" evidence="1">
    <location>
        <begin position="85"/>
        <end position="102"/>
    </location>
</feature>